<evidence type="ECO:0000256" key="1">
    <source>
        <dbReference type="SAM" id="MobiDB-lite"/>
    </source>
</evidence>
<dbReference type="InterPro" id="IPR047691">
    <property type="entry name" value="PelF-like"/>
</dbReference>
<dbReference type="SUPFAM" id="SSF53756">
    <property type="entry name" value="UDP-Glycosyltransferase/glycogen phosphorylase"/>
    <property type="match status" value="1"/>
</dbReference>
<accession>A0A895YB92</accession>
<feature type="region of interest" description="Disordered" evidence="1">
    <location>
        <begin position="466"/>
        <end position="490"/>
    </location>
</feature>
<keyword evidence="4" id="KW-1185">Reference proteome</keyword>
<dbReference type="PANTHER" id="PTHR12526:SF636">
    <property type="entry name" value="BLL3647 PROTEIN"/>
    <property type="match status" value="1"/>
</dbReference>
<protein>
    <submittedName>
        <fullName evidence="3">GT4 family glycosyltransferase PelF</fullName>
    </submittedName>
</protein>
<proteinExistence type="predicted"/>
<dbReference type="GO" id="GO:0016757">
    <property type="term" value="F:glycosyltransferase activity"/>
    <property type="evidence" value="ECO:0007669"/>
    <property type="project" value="TreeGrafter"/>
</dbReference>
<dbReference type="RefSeq" id="WP_239675650.1">
    <property type="nucleotide sequence ID" value="NZ_CP070499.1"/>
</dbReference>
<dbReference type="PANTHER" id="PTHR12526">
    <property type="entry name" value="GLYCOSYLTRANSFERASE"/>
    <property type="match status" value="1"/>
</dbReference>
<dbReference type="KEGG" id="nhy:JQS43_18455"/>
<dbReference type="InterPro" id="IPR022622">
    <property type="entry name" value="DUF3492"/>
</dbReference>
<evidence type="ECO:0000313" key="4">
    <source>
        <dbReference type="Proteomes" id="UP000662857"/>
    </source>
</evidence>
<dbReference type="AlphaFoldDB" id="A0A895YB92"/>
<dbReference type="EMBL" id="CP070499">
    <property type="protein sequence ID" value="QSB13555.1"/>
    <property type="molecule type" value="Genomic_DNA"/>
</dbReference>
<dbReference type="Pfam" id="PF13692">
    <property type="entry name" value="Glyco_trans_1_4"/>
    <property type="match status" value="1"/>
</dbReference>
<dbReference type="NCBIfam" id="NF038011">
    <property type="entry name" value="PelF"/>
    <property type="match status" value="1"/>
</dbReference>
<reference evidence="3" key="1">
    <citation type="submission" date="2021-02" db="EMBL/GenBank/DDBJ databases">
        <title>Natrosporangium hydrolyticum gen. nov., sp. nov, a haloalkaliphilic actinobacterium from a soda solonchak soil.</title>
        <authorList>
            <person name="Sorokin D.Y."/>
            <person name="Khijniak T.V."/>
            <person name="Zakharycheva A.P."/>
            <person name="Boueva O.V."/>
            <person name="Ariskina E.V."/>
            <person name="Hahnke R.L."/>
            <person name="Bunk B."/>
            <person name="Sproer C."/>
            <person name="Schumann P."/>
            <person name="Evtushenko L.I."/>
            <person name="Kublanov I.V."/>
        </authorList>
    </citation>
    <scope>NUCLEOTIDE SEQUENCE</scope>
    <source>
        <strain evidence="3">DSM 106523</strain>
    </source>
</reference>
<evidence type="ECO:0000313" key="3">
    <source>
        <dbReference type="EMBL" id="QSB13555.1"/>
    </source>
</evidence>
<evidence type="ECO:0000259" key="2">
    <source>
        <dbReference type="Pfam" id="PF11997"/>
    </source>
</evidence>
<name>A0A895YB92_9ACTN</name>
<feature type="domain" description="DUF3492" evidence="2">
    <location>
        <begin position="2"/>
        <end position="263"/>
    </location>
</feature>
<sequence length="490" mass="51902">MRAALITEGGYPYHTSSTSSWCHTLVPGLPRCSYHLVALTGPATDPPDLAYPLPANVTTLTQLPVWSPPVAPDSWLARRRHRRAATEAAILLCRGLAGGDDQPTLAFRAALRRLATLATDGVDPLGGVPTAEILADTWRAAGATPRLSLGNAHAAALLLEHALRPLAMPAPPVQVCHPTTSGLPLLVALAAKWRAGIPYLLTEQGIYLRERYLDYGGQLPESVTAVMLRFFAGLARVGYAEAAMVVAASRFNQRWQLRHGAHPASSVVIPGGLDPAAYPPRPEPEHPTLVSVGRITPSADLHTLIHACWRLRRDLPTARLRLVGPTTDPTYEAGCRALVRRLGLAEAITFVGPVADPADAYANAQVVVRSSSCEGQPYPVLEAMLSGRATVTVDVGGAAELVGDAGLLVPPGDPAALAHALGALLTEAPRRHTLAAAGRARAHREYRADRMLRAYELLYADVAANGPASPAPPTSRPRQPARALVAAGQR</sequence>
<gene>
    <name evidence="3" type="primary">pelF</name>
    <name evidence="3" type="ORF">JQS43_18455</name>
</gene>
<organism evidence="3 4">
    <name type="scientific">Natronosporangium hydrolyticum</name>
    <dbReference type="NCBI Taxonomy" id="2811111"/>
    <lineage>
        <taxon>Bacteria</taxon>
        <taxon>Bacillati</taxon>
        <taxon>Actinomycetota</taxon>
        <taxon>Actinomycetes</taxon>
        <taxon>Micromonosporales</taxon>
        <taxon>Micromonosporaceae</taxon>
        <taxon>Natronosporangium</taxon>
    </lineage>
</organism>
<dbReference type="Gene3D" id="3.40.50.2000">
    <property type="entry name" value="Glycogen Phosphorylase B"/>
    <property type="match status" value="2"/>
</dbReference>
<dbReference type="Proteomes" id="UP000662857">
    <property type="component" value="Chromosome"/>
</dbReference>
<dbReference type="Pfam" id="PF11997">
    <property type="entry name" value="DUF3492"/>
    <property type="match status" value="1"/>
</dbReference>